<dbReference type="SUPFAM" id="SSF52374">
    <property type="entry name" value="Nucleotidylyl transferase"/>
    <property type="match status" value="1"/>
</dbReference>
<comment type="caution">
    <text evidence="8">Lacks conserved residue(s) required for the propagation of feature annotation.</text>
</comment>
<gene>
    <name evidence="8" type="primary">trpS</name>
    <name evidence="10" type="ORF">AVDCRST_MAG07-943</name>
</gene>
<keyword evidence="2 8" id="KW-0436">Ligase</keyword>
<comment type="catalytic activity">
    <reaction evidence="7 8">
        <text>tRNA(Trp) + L-tryptophan + ATP = L-tryptophyl-tRNA(Trp) + AMP + diphosphate + H(+)</text>
        <dbReference type="Rhea" id="RHEA:24080"/>
        <dbReference type="Rhea" id="RHEA-COMP:9671"/>
        <dbReference type="Rhea" id="RHEA-COMP:9705"/>
        <dbReference type="ChEBI" id="CHEBI:15378"/>
        <dbReference type="ChEBI" id="CHEBI:30616"/>
        <dbReference type="ChEBI" id="CHEBI:33019"/>
        <dbReference type="ChEBI" id="CHEBI:57912"/>
        <dbReference type="ChEBI" id="CHEBI:78442"/>
        <dbReference type="ChEBI" id="CHEBI:78535"/>
        <dbReference type="ChEBI" id="CHEBI:456215"/>
        <dbReference type="EC" id="6.1.1.2"/>
    </reaction>
</comment>
<dbReference type="EC" id="6.1.1.2" evidence="8"/>
<protein>
    <recommendedName>
        <fullName evidence="8">Tryptophan--tRNA ligase</fullName>
        <ecNumber evidence="8">6.1.1.2</ecNumber>
    </recommendedName>
    <alternativeName>
        <fullName evidence="8">Tryptophanyl-tRNA synthetase</fullName>
        <shortName evidence="8">TrpRS</shortName>
    </alternativeName>
</protein>
<dbReference type="GO" id="GO:0005524">
    <property type="term" value="F:ATP binding"/>
    <property type="evidence" value="ECO:0007669"/>
    <property type="project" value="UniProtKB-UniRule"/>
</dbReference>
<feature type="binding site" evidence="8">
    <location>
        <position position="201"/>
    </location>
    <ligand>
        <name>ATP</name>
        <dbReference type="ChEBI" id="CHEBI:30616"/>
    </ligand>
</feature>
<feature type="binding site" evidence="8">
    <location>
        <begin position="162"/>
        <end position="164"/>
    </location>
    <ligand>
        <name>ATP</name>
        <dbReference type="ChEBI" id="CHEBI:30616"/>
    </ligand>
</feature>
<dbReference type="PANTHER" id="PTHR43766">
    <property type="entry name" value="TRYPTOPHAN--TRNA LIGASE, MITOCHONDRIAL"/>
    <property type="match status" value="1"/>
</dbReference>
<evidence type="ECO:0000256" key="9">
    <source>
        <dbReference type="RuleBase" id="RU363036"/>
    </source>
</evidence>
<evidence type="ECO:0000256" key="5">
    <source>
        <dbReference type="ARBA" id="ARBA00022917"/>
    </source>
</evidence>
<name>A0A6J4KVW1_9ACTN</name>
<organism evidence="10">
    <name type="scientific">uncultured Frankineae bacterium</name>
    <dbReference type="NCBI Taxonomy" id="437475"/>
    <lineage>
        <taxon>Bacteria</taxon>
        <taxon>Bacillati</taxon>
        <taxon>Actinomycetota</taxon>
        <taxon>Actinomycetes</taxon>
        <taxon>Frankiales</taxon>
        <taxon>environmental samples</taxon>
    </lineage>
</organism>
<dbReference type="Gene3D" id="1.10.240.10">
    <property type="entry name" value="Tyrosyl-Transfer RNA Synthetase"/>
    <property type="match status" value="1"/>
</dbReference>
<dbReference type="Pfam" id="PF00579">
    <property type="entry name" value="tRNA-synt_1b"/>
    <property type="match status" value="1"/>
</dbReference>
<proteinExistence type="inferred from homology"/>
<dbReference type="PRINTS" id="PR01039">
    <property type="entry name" value="TRNASYNTHTRP"/>
</dbReference>
<evidence type="ECO:0000256" key="3">
    <source>
        <dbReference type="ARBA" id="ARBA00022741"/>
    </source>
</evidence>
<evidence type="ECO:0000313" key="10">
    <source>
        <dbReference type="EMBL" id="CAA9316929.1"/>
    </source>
</evidence>
<keyword evidence="3 8" id="KW-0547">Nucleotide-binding</keyword>
<comment type="subunit">
    <text evidence="8">Homodimer.</text>
</comment>
<dbReference type="HAMAP" id="MF_00140_B">
    <property type="entry name" value="Trp_tRNA_synth_B"/>
    <property type="match status" value="1"/>
</dbReference>
<comment type="similarity">
    <text evidence="1 8 9">Belongs to the class-I aminoacyl-tRNA synthetase family.</text>
</comment>
<dbReference type="PANTHER" id="PTHR43766:SF1">
    <property type="entry name" value="TRYPTOPHAN--TRNA LIGASE, MITOCHONDRIAL"/>
    <property type="match status" value="1"/>
</dbReference>
<dbReference type="EMBL" id="CADCUB010000051">
    <property type="protein sequence ID" value="CAA9316929.1"/>
    <property type="molecule type" value="Genomic_DNA"/>
</dbReference>
<dbReference type="GO" id="GO:0005829">
    <property type="term" value="C:cytosol"/>
    <property type="evidence" value="ECO:0007669"/>
    <property type="project" value="TreeGrafter"/>
</dbReference>
<dbReference type="GO" id="GO:0004830">
    <property type="term" value="F:tryptophan-tRNA ligase activity"/>
    <property type="evidence" value="ECO:0007669"/>
    <property type="project" value="UniProtKB-UniRule"/>
</dbReference>
<keyword evidence="4 8" id="KW-0067">ATP-binding</keyword>
<comment type="subcellular location">
    <subcellularLocation>
        <location evidence="8">Cytoplasm</location>
    </subcellularLocation>
</comment>
<sequence length="353" mass="37842">MSESRLESPSLAAPAARPRVLSGIRPTGAAFQLGNYLGAVRHWAAMQDEAECFFFLADLHALTEVPDPERLRARTRSSAAELLAMGVDPARSAVFAQSHLPQHAELAWVLGCLTGFGEASRMTQFKEKGASSSSGATVGLFYYPVLQAADILMYQADSVPIGEDQRQHLELTRDLAQRFNARYGQTFVVPGPYVGKAGARIKDLQEPGRKMSKTIGGAGTLWVLDEPKVLMKKVRSAVTDTGREVVFDVDAKPGISNLMTILSEASGTPVDDVQQRFAGAGYGDFKAAVADAVVELFAPVRARYAELMSDPGELDRVLADGAARAGEVAETTMAAVRDRIGLLPPSVRVPAPL</sequence>
<dbReference type="InterPro" id="IPR050203">
    <property type="entry name" value="Trp-tRNA_synthetase"/>
</dbReference>
<evidence type="ECO:0000256" key="1">
    <source>
        <dbReference type="ARBA" id="ARBA00005594"/>
    </source>
</evidence>
<dbReference type="NCBIfam" id="TIGR00233">
    <property type="entry name" value="trpS"/>
    <property type="match status" value="1"/>
</dbReference>
<accession>A0A6J4KVW1</accession>
<feature type="binding site" evidence="8">
    <location>
        <position position="150"/>
    </location>
    <ligand>
        <name>L-tryptophan</name>
        <dbReference type="ChEBI" id="CHEBI:57912"/>
    </ligand>
</feature>
<evidence type="ECO:0000256" key="2">
    <source>
        <dbReference type="ARBA" id="ARBA00022598"/>
    </source>
</evidence>
<evidence type="ECO:0000256" key="4">
    <source>
        <dbReference type="ARBA" id="ARBA00022840"/>
    </source>
</evidence>
<dbReference type="GO" id="GO:0006436">
    <property type="term" value="P:tryptophanyl-tRNA aminoacylation"/>
    <property type="evidence" value="ECO:0007669"/>
    <property type="project" value="UniProtKB-UniRule"/>
</dbReference>
<evidence type="ECO:0000256" key="8">
    <source>
        <dbReference type="HAMAP-Rule" id="MF_00140"/>
    </source>
</evidence>
<dbReference type="AlphaFoldDB" id="A0A6J4KVW1"/>
<dbReference type="InterPro" id="IPR024109">
    <property type="entry name" value="Trp-tRNA-ligase_bac-type"/>
</dbReference>
<dbReference type="InterPro" id="IPR014729">
    <property type="entry name" value="Rossmann-like_a/b/a_fold"/>
</dbReference>
<evidence type="ECO:0000256" key="6">
    <source>
        <dbReference type="ARBA" id="ARBA00023146"/>
    </source>
</evidence>
<dbReference type="InterPro" id="IPR002306">
    <property type="entry name" value="Trp-tRNA-ligase"/>
</dbReference>
<dbReference type="Gene3D" id="3.40.50.620">
    <property type="entry name" value="HUPs"/>
    <property type="match status" value="1"/>
</dbReference>
<keyword evidence="8" id="KW-0963">Cytoplasm</keyword>
<feature type="binding site" evidence="8">
    <location>
        <begin position="34"/>
        <end position="35"/>
    </location>
    <ligand>
        <name>ATP</name>
        <dbReference type="ChEBI" id="CHEBI:30616"/>
    </ligand>
</feature>
<keyword evidence="6 8" id="KW-0030">Aminoacyl-tRNA synthetase</keyword>
<reference evidence="10" key="1">
    <citation type="submission" date="2020-02" db="EMBL/GenBank/DDBJ databases">
        <authorList>
            <person name="Meier V. D."/>
        </authorList>
    </citation>
    <scope>NUCLEOTIDE SEQUENCE</scope>
    <source>
        <strain evidence="10">AVDCRST_MAG07</strain>
    </source>
</reference>
<dbReference type="InterPro" id="IPR002305">
    <property type="entry name" value="aa-tRNA-synth_Ic"/>
</dbReference>
<feature type="binding site" evidence="8">
    <location>
        <begin position="25"/>
        <end position="27"/>
    </location>
    <ligand>
        <name>ATP</name>
        <dbReference type="ChEBI" id="CHEBI:30616"/>
    </ligand>
</feature>
<dbReference type="CDD" id="cd00806">
    <property type="entry name" value="TrpRS_core"/>
    <property type="match status" value="1"/>
</dbReference>
<comment type="function">
    <text evidence="8">Catalyzes the attachment of tryptophan to tRNA(Trp).</text>
</comment>
<evidence type="ECO:0000256" key="7">
    <source>
        <dbReference type="ARBA" id="ARBA00049929"/>
    </source>
</evidence>
<keyword evidence="5 8" id="KW-0648">Protein biosynthesis</keyword>